<feature type="region of interest" description="Disordered" evidence="1">
    <location>
        <begin position="28"/>
        <end position="79"/>
    </location>
</feature>
<evidence type="ECO:0000313" key="4">
    <source>
        <dbReference type="EMBL" id="ANE04278.1"/>
    </source>
</evidence>
<sequence length="119" mass="12894">MRTFRNAAIAMVSAAALTMGSVTAVSAQTENNDETVVETTEDKAPSSSFTSSDYNEEYEGDQDGYGVDGFGSSKDDSGNEVPRWLETWGQVFDVLTFTSVLGVVVFPIVNFLKYNGIIK</sequence>
<keyword evidence="2" id="KW-0472">Membrane</keyword>
<organism evidence="4 5">
    <name type="scientific">Corynebacterium crudilactis</name>
    <dbReference type="NCBI Taxonomy" id="1652495"/>
    <lineage>
        <taxon>Bacteria</taxon>
        <taxon>Bacillati</taxon>
        <taxon>Actinomycetota</taxon>
        <taxon>Actinomycetes</taxon>
        <taxon>Mycobacteriales</taxon>
        <taxon>Corynebacteriaceae</taxon>
        <taxon>Corynebacterium</taxon>
    </lineage>
</organism>
<keyword evidence="3" id="KW-0732">Signal</keyword>
<proteinExistence type="predicted"/>
<protein>
    <recommendedName>
        <fullName evidence="6">Or membrane protein</fullName>
    </recommendedName>
</protein>
<keyword evidence="5" id="KW-1185">Reference proteome</keyword>
<name>A0A172QUG1_9CORY</name>
<evidence type="ECO:0000256" key="2">
    <source>
        <dbReference type="SAM" id="Phobius"/>
    </source>
</evidence>
<dbReference type="OrthoDB" id="4411345at2"/>
<dbReference type="EMBL" id="CP015622">
    <property type="protein sequence ID" value="ANE04278.1"/>
    <property type="molecule type" value="Genomic_DNA"/>
</dbReference>
<keyword evidence="2" id="KW-0812">Transmembrane</keyword>
<evidence type="ECO:0000313" key="5">
    <source>
        <dbReference type="Proteomes" id="UP000076929"/>
    </source>
</evidence>
<reference evidence="4 5" key="1">
    <citation type="submission" date="2016-05" db="EMBL/GenBank/DDBJ databases">
        <title>Complete genome sequence of Corynebacterium crudilactis, a new Corynebacterium species isolated from raw cow's milk.</title>
        <authorList>
            <person name="Christian R."/>
            <person name="Zimmermann J."/>
            <person name="Lipski A."/>
            <person name="Kalinowski J."/>
        </authorList>
    </citation>
    <scope>NUCLEOTIDE SEQUENCE [LARGE SCALE GENOMIC DNA]</scope>
    <source>
        <strain evidence="4 5">JZ16</strain>
    </source>
</reference>
<feature type="signal peptide" evidence="3">
    <location>
        <begin position="1"/>
        <end position="27"/>
    </location>
</feature>
<gene>
    <name evidence="4" type="ORF">ccrud_08720</name>
</gene>
<evidence type="ECO:0008006" key="6">
    <source>
        <dbReference type="Google" id="ProtNLM"/>
    </source>
</evidence>
<dbReference type="AlphaFoldDB" id="A0A172QUG1"/>
<dbReference type="KEGG" id="ccjz:ccrud_08720"/>
<accession>A0A172QUG1</accession>
<evidence type="ECO:0000256" key="1">
    <source>
        <dbReference type="SAM" id="MobiDB-lite"/>
    </source>
</evidence>
<keyword evidence="2" id="KW-1133">Transmembrane helix</keyword>
<dbReference type="STRING" id="1652495.ccrud_08720"/>
<feature type="transmembrane region" description="Helical" evidence="2">
    <location>
        <begin position="91"/>
        <end position="112"/>
    </location>
</feature>
<dbReference type="RefSeq" id="WP_066566310.1">
    <property type="nucleotide sequence ID" value="NZ_CP015622.1"/>
</dbReference>
<evidence type="ECO:0000256" key="3">
    <source>
        <dbReference type="SAM" id="SignalP"/>
    </source>
</evidence>
<dbReference type="Proteomes" id="UP000076929">
    <property type="component" value="Chromosome"/>
</dbReference>
<feature type="chain" id="PRO_5007999855" description="Or membrane protein" evidence="3">
    <location>
        <begin position="28"/>
        <end position="119"/>
    </location>
</feature>